<organism evidence="3 4">
    <name type="scientific">Mycoemilia scoparia</name>
    <dbReference type="NCBI Taxonomy" id="417184"/>
    <lineage>
        <taxon>Eukaryota</taxon>
        <taxon>Fungi</taxon>
        <taxon>Fungi incertae sedis</taxon>
        <taxon>Zoopagomycota</taxon>
        <taxon>Kickxellomycotina</taxon>
        <taxon>Kickxellomycetes</taxon>
        <taxon>Kickxellales</taxon>
        <taxon>Kickxellaceae</taxon>
        <taxon>Mycoemilia</taxon>
    </lineage>
</organism>
<feature type="domain" description="Glycosyl transferase family 25" evidence="2">
    <location>
        <begin position="71"/>
        <end position="241"/>
    </location>
</feature>
<protein>
    <recommendedName>
        <fullName evidence="2">Glycosyl transferase family 25 domain-containing protein</fullName>
    </recommendedName>
</protein>
<dbReference type="CDD" id="cd06532">
    <property type="entry name" value="Glyco_transf_25"/>
    <property type="match status" value="1"/>
</dbReference>
<accession>A0A9W8A632</accession>
<dbReference type="AlphaFoldDB" id="A0A9W8A632"/>
<sequence>MVAELNGSKILGLLKSKIAIGLIASGLCFFAFSSVYHASRPVRLSDPEFSQKWFFDMPHRKKAGSKLFTDNIYCISVSERIDHRARAQSLFDHLGLDVEYSQGVDLKKDRGYLDVPKDIWGKIEDKEVATWQSHVRVWKDMIKRGYELSLVLEDDVDFSMNIHEYVRKTIDIMEKYSADRSTSGDDPGWDIAYIGHCSNDEGAGKALEADFPMLRPATKPRCHFGYLLSKIGAQKLVDKMSASIDRSLDLKILDEMNNKNSLRVYSLETPVVVRREDNDPTPRDAKATMFRLSADDSTLDHVLRYGHLYTIEEAIEMGL</sequence>
<keyword evidence="1" id="KW-1133">Transmembrane helix</keyword>
<feature type="transmembrane region" description="Helical" evidence="1">
    <location>
        <begin position="18"/>
        <end position="38"/>
    </location>
</feature>
<evidence type="ECO:0000256" key="1">
    <source>
        <dbReference type="SAM" id="Phobius"/>
    </source>
</evidence>
<dbReference type="Pfam" id="PF01755">
    <property type="entry name" value="Glyco_transf_25"/>
    <property type="match status" value="1"/>
</dbReference>
<gene>
    <name evidence="3" type="ORF">H4219_002268</name>
</gene>
<evidence type="ECO:0000313" key="4">
    <source>
        <dbReference type="Proteomes" id="UP001150538"/>
    </source>
</evidence>
<comment type="caution">
    <text evidence="3">The sequence shown here is derived from an EMBL/GenBank/DDBJ whole genome shotgun (WGS) entry which is preliminary data.</text>
</comment>
<evidence type="ECO:0000313" key="3">
    <source>
        <dbReference type="EMBL" id="KAJ1919009.1"/>
    </source>
</evidence>
<dbReference type="InterPro" id="IPR002654">
    <property type="entry name" value="Glyco_trans_25"/>
</dbReference>
<dbReference type="EMBL" id="JANBPU010000034">
    <property type="protein sequence ID" value="KAJ1919009.1"/>
    <property type="molecule type" value="Genomic_DNA"/>
</dbReference>
<evidence type="ECO:0000259" key="2">
    <source>
        <dbReference type="Pfam" id="PF01755"/>
    </source>
</evidence>
<reference evidence="3" key="1">
    <citation type="submission" date="2022-07" db="EMBL/GenBank/DDBJ databases">
        <title>Phylogenomic reconstructions and comparative analyses of Kickxellomycotina fungi.</title>
        <authorList>
            <person name="Reynolds N.K."/>
            <person name="Stajich J.E."/>
            <person name="Barry K."/>
            <person name="Grigoriev I.V."/>
            <person name="Crous P."/>
            <person name="Smith M.E."/>
        </authorList>
    </citation>
    <scope>NUCLEOTIDE SEQUENCE</scope>
    <source>
        <strain evidence="3">NBRC 100468</strain>
    </source>
</reference>
<dbReference type="OrthoDB" id="47375at2759"/>
<keyword evidence="1" id="KW-0812">Transmembrane</keyword>
<dbReference type="Proteomes" id="UP001150538">
    <property type="component" value="Unassembled WGS sequence"/>
</dbReference>
<keyword evidence="4" id="KW-1185">Reference proteome</keyword>
<proteinExistence type="predicted"/>
<keyword evidence="1" id="KW-0472">Membrane</keyword>
<name>A0A9W8A632_9FUNG</name>